<comment type="caution">
    <text evidence="1">The sequence shown here is derived from an EMBL/GenBank/DDBJ whole genome shotgun (WGS) entry which is preliminary data.</text>
</comment>
<dbReference type="Proteomes" id="UP000297647">
    <property type="component" value="Unassembled WGS sequence"/>
</dbReference>
<accession>A0A4Y9QYS7</accession>
<gene>
    <name evidence="1" type="ORF">E4S40_00960</name>
</gene>
<evidence type="ECO:0000313" key="1">
    <source>
        <dbReference type="EMBL" id="TFV97257.1"/>
    </source>
</evidence>
<evidence type="ECO:0000313" key="2">
    <source>
        <dbReference type="Proteomes" id="UP000297647"/>
    </source>
</evidence>
<dbReference type="AlphaFoldDB" id="A0A4Y9QYS7"/>
<proteinExistence type="predicted"/>
<name>A0A4Y9QYS7_9BACT</name>
<sequence>MRSFLAKIRDKLFGIDKIAFLIKNESEKQIQKADFKYRELKAIEILKPYLPDGFLFETSYSISFQTIQHIINDIVIYKPKIILEFGSGLSTLIIGNFIKKQKLETKLISLDDDNSWQNLLKSQSKEVDFYCIPLIENNPLSFQGKGIWFGIPSDHPVTKEKYDMVIVDAPKGSSSKFSRFGFIPFVKDRLSKDAIIYLDDTDRFDEKVISDFIISELGNRMTIQKYYRYSRFSSNQDYYTSPS</sequence>
<dbReference type="OrthoDB" id="9795498at2"/>
<keyword evidence="2" id="KW-1185">Reference proteome</keyword>
<dbReference type="SUPFAM" id="SSF53335">
    <property type="entry name" value="S-adenosyl-L-methionine-dependent methyltransferases"/>
    <property type="match status" value="1"/>
</dbReference>
<organism evidence="1 2">
    <name type="scientific">Algoriphagus kandeliae</name>
    <dbReference type="NCBI Taxonomy" id="2562278"/>
    <lineage>
        <taxon>Bacteria</taxon>
        <taxon>Pseudomonadati</taxon>
        <taxon>Bacteroidota</taxon>
        <taxon>Cytophagia</taxon>
        <taxon>Cytophagales</taxon>
        <taxon>Cyclobacteriaceae</taxon>
        <taxon>Algoriphagus</taxon>
    </lineage>
</organism>
<dbReference type="Gene3D" id="3.40.50.150">
    <property type="entry name" value="Vaccinia Virus protein VP39"/>
    <property type="match status" value="1"/>
</dbReference>
<dbReference type="EMBL" id="SPSB01000001">
    <property type="protein sequence ID" value="TFV97257.1"/>
    <property type="molecule type" value="Genomic_DNA"/>
</dbReference>
<evidence type="ECO:0008006" key="3">
    <source>
        <dbReference type="Google" id="ProtNLM"/>
    </source>
</evidence>
<dbReference type="InterPro" id="IPR029063">
    <property type="entry name" value="SAM-dependent_MTases_sf"/>
</dbReference>
<reference evidence="1 2" key="1">
    <citation type="submission" date="2019-03" db="EMBL/GenBank/DDBJ databases">
        <title>Algoriphagus sp. nov, a new strain isolated from root system soil of mangrove plant Kandelia.</title>
        <authorList>
            <person name="Yin Q."/>
            <person name="Wang K."/>
            <person name="Song Z."/>
        </authorList>
    </citation>
    <scope>NUCLEOTIDE SEQUENCE [LARGE SCALE GENOMIC DNA]</scope>
    <source>
        <strain evidence="1 2">XY-J91</strain>
    </source>
</reference>
<protein>
    <recommendedName>
        <fullName evidence="3">Class I SAM-dependent methyltransferase</fullName>
    </recommendedName>
</protein>
<dbReference type="RefSeq" id="WP_135069522.1">
    <property type="nucleotide sequence ID" value="NZ_SPSB01000001.1"/>
</dbReference>